<dbReference type="SUPFAM" id="SSF161270">
    <property type="entry name" value="PspA lactotransferrin-binding region"/>
    <property type="match status" value="1"/>
</dbReference>
<evidence type="ECO:0000256" key="4">
    <source>
        <dbReference type="ARBA" id="ARBA00023088"/>
    </source>
</evidence>
<feature type="transmembrane region" description="Helical" evidence="6">
    <location>
        <begin position="243"/>
        <end position="261"/>
    </location>
</feature>
<evidence type="ECO:0000256" key="1">
    <source>
        <dbReference type="ARBA" id="ARBA00022512"/>
    </source>
</evidence>
<feature type="region of interest" description="Disordered" evidence="5">
    <location>
        <begin position="1"/>
        <end position="66"/>
    </location>
</feature>
<evidence type="ECO:0000256" key="6">
    <source>
        <dbReference type="SAM" id="Phobius"/>
    </source>
</evidence>
<dbReference type="NCBIfam" id="NF043031">
    <property type="entry name" value="SIALI-17"/>
    <property type="match status" value="1"/>
</dbReference>
<organism evidence="8 9">
    <name type="scientific">Streptococcus mitis</name>
    <dbReference type="NCBI Taxonomy" id="28037"/>
    <lineage>
        <taxon>Bacteria</taxon>
        <taxon>Bacillati</taxon>
        <taxon>Bacillota</taxon>
        <taxon>Bacilli</taxon>
        <taxon>Lactobacillales</taxon>
        <taxon>Streptococcaceae</taxon>
        <taxon>Streptococcus</taxon>
        <taxon>Streptococcus mitis group</taxon>
    </lineage>
</organism>
<evidence type="ECO:0000256" key="2">
    <source>
        <dbReference type="ARBA" id="ARBA00022525"/>
    </source>
</evidence>
<dbReference type="AlphaFoldDB" id="A0A150NIG6"/>
<feature type="region of interest" description="Disordered" evidence="5">
    <location>
        <begin position="121"/>
        <end position="241"/>
    </location>
</feature>
<feature type="compositionally biased region" description="Basic and acidic residues" evidence="5">
    <location>
        <begin position="57"/>
        <end position="66"/>
    </location>
</feature>
<dbReference type="PATRIC" id="fig|28037.237.peg.1162"/>
<keyword evidence="1" id="KW-0134">Cell wall</keyword>
<dbReference type="NCBIfam" id="TIGR01167">
    <property type="entry name" value="LPXTG_anchor"/>
    <property type="match status" value="1"/>
</dbReference>
<comment type="caution">
    <text evidence="8">The sequence shown here is derived from an EMBL/GenBank/DDBJ whole genome shotgun (WGS) entry which is preliminary data.</text>
</comment>
<keyword evidence="6" id="KW-0472">Membrane</keyword>
<dbReference type="EMBL" id="LROT01000027">
    <property type="protein sequence ID" value="KYF33258.1"/>
    <property type="molecule type" value="Genomic_DNA"/>
</dbReference>
<feature type="compositionally biased region" description="Basic and acidic residues" evidence="5">
    <location>
        <begin position="121"/>
        <end position="140"/>
    </location>
</feature>
<keyword evidence="6" id="KW-0812">Transmembrane</keyword>
<keyword evidence="3" id="KW-0732">Signal</keyword>
<keyword evidence="4" id="KW-0572">Peptidoglycan-anchor</keyword>
<dbReference type="Gene3D" id="6.10.140.920">
    <property type="match status" value="1"/>
</dbReference>
<keyword evidence="6" id="KW-1133">Transmembrane helix</keyword>
<feature type="domain" description="Gram-positive cocci surface proteins LPxTG" evidence="7">
    <location>
        <begin position="227"/>
        <end position="265"/>
    </location>
</feature>
<name>A0A150NIG6_STRMT</name>
<keyword evidence="2" id="KW-0964">Secreted</keyword>
<protein>
    <submittedName>
        <fullName evidence="8">Choline binding protein A</fullName>
    </submittedName>
</protein>
<feature type="compositionally biased region" description="Low complexity" evidence="5">
    <location>
        <begin position="192"/>
        <end position="213"/>
    </location>
</feature>
<dbReference type="InterPro" id="IPR049964">
    <property type="entry name" value="NanA_rpt"/>
</dbReference>
<dbReference type="Proteomes" id="UP000075618">
    <property type="component" value="Unassembled WGS sequence"/>
</dbReference>
<evidence type="ECO:0000259" key="7">
    <source>
        <dbReference type="Pfam" id="PF00746"/>
    </source>
</evidence>
<evidence type="ECO:0000313" key="9">
    <source>
        <dbReference type="Proteomes" id="UP000075618"/>
    </source>
</evidence>
<reference evidence="8 9" key="1">
    <citation type="submission" date="2016-01" db="EMBL/GenBank/DDBJ databases">
        <title>Highly variable Streptococcus oralis are common among viridans streptococci isolated from primates.</title>
        <authorList>
            <person name="Denapaite D."/>
            <person name="Rieger M."/>
            <person name="Koendgen S."/>
            <person name="Brueckner R."/>
            <person name="Ochigava I."/>
            <person name="Kappeler P."/>
            <person name="Maetz-Rensing K."/>
            <person name="Leendertz F."/>
            <person name="Hakenbeck R."/>
        </authorList>
    </citation>
    <scope>NUCLEOTIDE SEQUENCE [LARGE SCALE GENOMIC DNA]</scope>
    <source>
        <strain evidence="8 9">10712</strain>
    </source>
</reference>
<gene>
    <name evidence="8" type="ORF">SMI10712_00023</name>
</gene>
<evidence type="ECO:0000256" key="5">
    <source>
        <dbReference type="SAM" id="MobiDB-lite"/>
    </source>
</evidence>
<sequence>MNAVEAAVNEVPEFNGGVNDEEAPTTPTTPEFNGGVNDDNAPTEPSKPEGEAPAEQPKTEVPDIKSEIKRLEKEVEKLESDVKDAENGAEDYFVEGLKGELDKAKAELEELKAAWLNLVNDKPEFDLSKLNESKLPESNKENTVPSRPEKPAPEFPIPAKVGTPGNPPRENSDATAVNEPALVPKTPSVPGTDASATPTAETPSTPAVAPTVAGTNKDNTYQAPAAKADDKKELPNTGGKDNVAIASLGFLGLLLGALPFVKRKN</sequence>
<dbReference type="Pfam" id="PF00746">
    <property type="entry name" value="Gram_pos_anchor"/>
    <property type="match status" value="1"/>
</dbReference>
<evidence type="ECO:0000256" key="3">
    <source>
        <dbReference type="ARBA" id="ARBA00022729"/>
    </source>
</evidence>
<dbReference type="InterPro" id="IPR019931">
    <property type="entry name" value="LPXTG_anchor"/>
</dbReference>
<proteinExistence type="predicted"/>
<accession>A0A150NIG6</accession>
<evidence type="ECO:0000313" key="8">
    <source>
        <dbReference type="EMBL" id="KYF33258.1"/>
    </source>
</evidence>